<dbReference type="AlphaFoldDB" id="A0A9E5JSK1"/>
<reference evidence="3" key="1">
    <citation type="submission" date="2020-03" db="EMBL/GenBank/DDBJ databases">
        <authorList>
            <person name="Guo F."/>
        </authorList>
    </citation>
    <scope>NUCLEOTIDE SEQUENCE</scope>
    <source>
        <strain evidence="3">JCM 30134</strain>
    </source>
</reference>
<evidence type="ECO:0000256" key="1">
    <source>
        <dbReference type="ARBA" id="ARBA00022801"/>
    </source>
</evidence>
<keyword evidence="2" id="KW-0812">Transmembrane</keyword>
<evidence type="ECO:0000256" key="2">
    <source>
        <dbReference type="SAM" id="Phobius"/>
    </source>
</evidence>
<feature type="transmembrane region" description="Helical" evidence="2">
    <location>
        <begin position="12"/>
        <end position="35"/>
    </location>
</feature>
<sequence length="253" mass="28247">MRYDWLTKPGFLVYLERFLLGFGVLGLLFVGMAYLDSALVSRQAMAAFDEALSAQEALEALKLEEPDQSLWSESRKKKYTELTSDKVPLAVLAIDRLKLQVPVFPGTDRLTLNRGAGIVDGTAYPGEKGNMVVSAHRDGFFRPLKDIAVGDQIKLKTLKGTQVFVVKELFITDPLDISVLDPTDSQTLTLITCYPFYYVGYAPERLIIRALPEQPNDDSRNDIFPKPIHITNLVTSVDTHPDPNTHGVLNYSQ</sequence>
<dbReference type="Pfam" id="PF04203">
    <property type="entry name" value="Sortase"/>
    <property type="match status" value="1"/>
</dbReference>
<dbReference type="GO" id="GO:0016787">
    <property type="term" value="F:hydrolase activity"/>
    <property type="evidence" value="ECO:0007669"/>
    <property type="project" value="UniProtKB-KW"/>
</dbReference>
<keyword evidence="2" id="KW-1133">Transmembrane helix</keyword>
<comment type="caution">
    <text evidence="3">The sequence shown here is derived from an EMBL/GenBank/DDBJ whole genome shotgun (WGS) entry which is preliminary data.</text>
</comment>
<organism evidence="3 4">
    <name type="scientific">Pseudomaricurvus hydrocarbonicus</name>
    <dbReference type="NCBI Taxonomy" id="1470433"/>
    <lineage>
        <taxon>Bacteria</taxon>
        <taxon>Pseudomonadati</taxon>
        <taxon>Pseudomonadota</taxon>
        <taxon>Gammaproteobacteria</taxon>
        <taxon>Cellvibrionales</taxon>
        <taxon>Cellvibrionaceae</taxon>
        <taxon>Pseudomaricurvus</taxon>
    </lineage>
</organism>
<name>A0A9E5JSK1_9GAMM</name>
<dbReference type="CDD" id="cd05828">
    <property type="entry name" value="Sortase_D_1"/>
    <property type="match status" value="1"/>
</dbReference>
<keyword evidence="4" id="KW-1185">Reference proteome</keyword>
<gene>
    <name evidence="3" type="ORF">G8770_00910</name>
</gene>
<proteinExistence type="predicted"/>
<dbReference type="InterPro" id="IPR041999">
    <property type="entry name" value="Sortase_D_1"/>
</dbReference>
<dbReference type="EMBL" id="JAAONZ010000001">
    <property type="protein sequence ID" value="NHO64105.1"/>
    <property type="molecule type" value="Genomic_DNA"/>
</dbReference>
<dbReference type="RefSeq" id="WP_167180794.1">
    <property type="nucleotide sequence ID" value="NZ_JAAONZ010000001.1"/>
</dbReference>
<dbReference type="NCBIfam" id="TIGR01076">
    <property type="entry name" value="sortase_fam"/>
    <property type="match status" value="1"/>
</dbReference>
<dbReference type="SUPFAM" id="SSF63817">
    <property type="entry name" value="Sortase"/>
    <property type="match status" value="1"/>
</dbReference>
<dbReference type="InterPro" id="IPR023365">
    <property type="entry name" value="Sortase_dom-sf"/>
</dbReference>
<evidence type="ECO:0000313" key="4">
    <source>
        <dbReference type="Proteomes" id="UP000787472"/>
    </source>
</evidence>
<dbReference type="Proteomes" id="UP000787472">
    <property type="component" value="Unassembled WGS sequence"/>
</dbReference>
<accession>A0A9E5JSK1</accession>
<evidence type="ECO:0000313" key="3">
    <source>
        <dbReference type="EMBL" id="NHO64105.1"/>
    </source>
</evidence>
<keyword evidence="2" id="KW-0472">Membrane</keyword>
<keyword evidence="1" id="KW-0378">Hydrolase</keyword>
<dbReference type="Gene3D" id="2.40.260.10">
    <property type="entry name" value="Sortase"/>
    <property type="match status" value="1"/>
</dbReference>
<protein>
    <submittedName>
        <fullName evidence="3">Class D sortase</fullName>
    </submittedName>
</protein>
<dbReference type="InterPro" id="IPR005754">
    <property type="entry name" value="Sortase"/>
</dbReference>